<organism evidence="1 2">
    <name type="scientific">Cylicocyclus nassatus</name>
    <name type="common">Nematode worm</name>
    <dbReference type="NCBI Taxonomy" id="53992"/>
    <lineage>
        <taxon>Eukaryota</taxon>
        <taxon>Metazoa</taxon>
        <taxon>Ecdysozoa</taxon>
        <taxon>Nematoda</taxon>
        <taxon>Chromadorea</taxon>
        <taxon>Rhabditida</taxon>
        <taxon>Rhabditina</taxon>
        <taxon>Rhabditomorpha</taxon>
        <taxon>Strongyloidea</taxon>
        <taxon>Strongylidae</taxon>
        <taxon>Cylicocyclus</taxon>
    </lineage>
</organism>
<accession>A0AA36M8I8</accession>
<name>A0AA36M8I8_CYLNA</name>
<dbReference type="AlphaFoldDB" id="A0AA36M8I8"/>
<sequence length="95" mass="10939">MDKWHSHLQKRLPLIARSGCKASSKTAYCPKIIVYRSATNSFPPIICLKMFLTGGIPFRNSWSLLFHAHVIVTTDKHPIKIGSYRICVLYDEEYK</sequence>
<dbReference type="Proteomes" id="UP001176961">
    <property type="component" value="Unassembled WGS sequence"/>
</dbReference>
<protein>
    <submittedName>
        <fullName evidence="1">Uncharacterized protein</fullName>
    </submittedName>
</protein>
<gene>
    <name evidence="1" type="ORF">CYNAS_LOCUS14389</name>
</gene>
<dbReference type="EMBL" id="CATQJL010000305">
    <property type="protein sequence ID" value="CAJ0602406.1"/>
    <property type="molecule type" value="Genomic_DNA"/>
</dbReference>
<evidence type="ECO:0000313" key="1">
    <source>
        <dbReference type="EMBL" id="CAJ0602406.1"/>
    </source>
</evidence>
<reference evidence="1" key="1">
    <citation type="submission" date="2023-07" db="EMBL/GenBank/DDBJ databases">
        <authorList>
            <consortium name="CYATHOMIX"/>
        </authorList>
    </citation>
    <scope>NUCLEOTIDE SEQUENCE</scope>
    <source>
        <strain evidence="1">N/A</strain>
    </source>
</reference>
<evidence type="ECO:0000313" key="2">
    <source>
        <dbReference type="Proteomes" id="UP001176961"/>
    </source>
</evidence>
<keyword evidence="2" id="KW-1185">Reference proteome</keyword>
<proteinExistence type="predicted"/>
<comment type="caution">
    <text evidence="1">The sequence shown here is derived from an EMBL/GenBank/DDBJ whole genome shotgun (WGS) entry which is preliminary data.</text>
</comment>